<evidence type="ECO:0000313" key="1">
    <source>
        <dbReference type="Proteomes" id="UP000504637"/>
    </source>
</evidence>
<organism evidence="2">
    <name type="scientific">Dissoconium aciculare CBS 342.82</name>
    <dbReference type="NCBI Taxonomy" id="1314786"/>
    <lineage>
        <taxon>Eukaryota</taxon>
        <taxon>Fungi</taxon>
        <taxon>Dikarya</taxon>
        <taxon>Ascomycota</taxon>
        <taxon>Pezizomycotina</taxon>
        <taxon>Dothideomycetes</taxon>
        <taxon>Dothideomycetidae</taxon>
        <taxon>Mycosphaerellales</taxon>
        <taxon>Dissoconiaceae</taxon>
        <taxon>Dissoconium</taxon>
    </lineage>
</organism>
<evidence type="ECO:0000313" key="2">
    <source>
        <dbReference type="RefSeq" id="XP_033457151.1"/>
    </source>
</evidence>
<name>A0A6J3LWG7_9PEZI</name>
<sequence>MYTEWAALHMTCVFDDQVLWLLRQGRGWVVLVAVVDGTMRRAAWMDAFRSGSNI</sequence>
<dbReference type="AlphaFoldDB" id="A0A6J3LWG7"/>
<reference evidence="2" key="2">
    <citation type="submission" date="2020-04" db="EMBL/GenBank/DDBJ databases">
        <authorList>
            <consortium name="NCBI Genome Project"/>
        </authorList>
    </citation>
    <scope>NUCLEOTIDE SEQUENCE</scope>
    <source>
        <strain evidence="2">CBS 342.82</strain>
    </source>
</reference>
<gene>
    <name evidence="2" type="ORF">K489DRAFT_382870</name>
</gene>
<dbReference type="GeneID" id="54363279"/>
<keyword evidence="1" id="KW-1185">Reference proteome</keyword>
<protein>
    <submittedName>
        <fullName evidence="2">Uncharacterized protein</fullName>
    </submittedName>
</protein>
<dbReference type="RefSeq" id="XP_033457151.1">
    <property type="nucleotide sequence ID" value="XM_033605479.1"/>
</dbReference>
<reference evidence="2" key="1">
    <citation type="submission" date="2020-01" db="EMBL/GenBank/DDBJ databases">
        <authorList>
            <consortium name="DOE Joint Genome Institute"/>
            <person name="Haridas S."/>
            <person name="Albert R."/>
            <person name="Binder M."/>
            <person name="Bloem J."/>
            <person name="Labutti K."/>
            <person name="Salamov A."/>
            <person name="Andreopoulos B."/>
            <person name="Baker S.E."/>
            <person name="Barry K."/>
            <person name="Bills G."/>
            <person name="Bluhm B.H."/>
            <person name="Cannon C."/>
            <person name="Castanera R."/>
            <person name="Culley D.E."/>
            <person name="Daum C."/>
            <person name="Ezra D."/>
            <person name="Gonzalez J.B."/>
            <person name="Henrissat B."/>
            <person name="Kuo A."/>
            <person name="Liang C."/>
            <person name="Lipzen A."/>
            <person name="Lutzoni F."/>
            <person name="Magnuson J."/>
            <person name="Mondo S."/>
            <person name="Nolan M."/>
            <person name="Ohm R."/>
            <person name="Pangilinan J."/>
            <person name="Park H.-J."/>
            <person name="Ramirez L."/>
            <person name="Alfaro M."/>
            <person name="Sun H."/>
            <person name="Tritt A."/>
            <person name="Yoshinaga Y."/>
            <person name="Zwiers L.-H."/>
            <person name="Turgeon B.G."/>
            <person name="Goodwin S.B."/>
            <person name="Spatafora J.W."/>
            <person name="Crous P.W."/>
            <person name="Grigoriev I.V."/>
        </authorList>
    </citation>
    <scope>NUCLEOTIDE SEQUENCE</scope>
    <source>
        <strain evidence="2">CBS 342.82</strain>
    </source>
</reference>
<accession>A0A6J3LWG7</accession>
<reference evidence="2" key="3">
    <citation type="submission" date="2025-08" db="UniProtKB">
        <authorList>
            <consortium name="RefSeq"/>
        </authorList>
    </citation>
    <scope>IDENTIFICATION</scope>
    <source>
        <strain evidence="2">CBS 342.82</strain>
    </source>
</reference>
<dbReference type="Proteomes" id="UP000504637">
    <property type="component" value="Unplaced"/>
</dbReference>
<proteinExistence type="predicted"/>